<evidence type="ECO:0000256" key="1">
    <source>
        <dbReference type="SAM" id="MobiDB-lite"/>
    </source>
</evidence>
<comment type="caution">
    <text evidence="2">The sequence shown here is derived from an EMBL/GenBank/DDBJ whole genome shotgun (WGS) entry which is preliminary data.</text>
</comment>
<dbReference type="EMBL" id="BLXT01004638">
    <property type="protein sequence ID" value="GFO16005.1"/>
    <property type="molecule type" value="Genomic_DNA"/>
</dbReference>
<dbReference type="AlphaFoldDB" id="A0AAV4BA82"/>
<feature type="compositionally biased region" description="Basic and acidic residues" evidence="1">
    <location>
        <begin position="38"/>
        <end position="52"/>
    </location>
</feature>
<keyword evidence="3" id="KW-1185">Reference proteome</keyword>
<proteinExistence type="predicted"/>
<reference evidence="2 3" key="1">
    <citation type="journal article" date="2021" name="Elife">
        <title>Chloroplast acquisition without the gene transfer in kleptoplastic sea slugs, Plakobranchus ocellatus.</title>
        <authorList>
            <person name="Maeda T."/>
            <person name="Takahashi S."/>
            <person name="Yoshida T."/>
            <person name="Shimamura S."/>
            <person name="Takaki Y."/>
            <person name="Nagai Y."/>
            <person name="Toyoda A."/>
            <person name="Suzuki Y."/>
            <person name="Arimoto A."/>
            <person name="Ishii H."/>
            <person name="Satoh N."/>
            <person name="Nishiyama T."/>
            <person name="Hasebe M."/>
            <person name="Maruyama T."/>
            <person name="Minagawa J."/>
            <person name="Obokata J."/>
            <person name="Shigenobu S."/>
        </authorList>
    </citation>
    <scope>NUCLEOTIDE SEQUENCE [LARGE SCALE GENOMIC DNA]</scope>
</reference>
<protein>
    <recommendedName>
        <fullName evidence="4">ENTH domain-containing protein</fullName>
    </recommendedName>
</protein>
<feature type="region of interest" description="Disordered" evidence="1">
    <location>
        <begin position="38"/>
        <end position="58"/>
    </location>
</feature>
<sequence>MWRILLRQMEEQSDAATKVIKAIIVLHNFILMQEPERSVAQHTDNDVAEPRVSRSRATKSASKTCFDCASVKRWRGVGFHSARDLKAPGRVDADASPTRSRSIFLTPLDFIYKQIVNSARVEAARRRRRR</sequence>
<accession>A0AAV4BA82</accession>
<evidence type="ECO:0000313" key="3">
    <source>
        <dbReference type="Proteomes" id="UP000735302"/>
    </source>
</evidence>
<evidence type="ECO:0008006" key="4">
    <source>
        <dbReference type="Google" id="ProtNLM"/>
    </source>
</evidence>
<organism evidence="2 3">
    <name type="scientific">Plakobranchus ocellatus</name>
    <dbReference type="NCBI Taxonomy" id="259542"/>
    <lineage>
        <taxon>Eukaryota</taxon>
        <taxon>Metazoa</taxon>
        <taxon>Spiralia</taxon>
        <taxon>Lophotrochozoa</taxon>
        <taxon>Mollusca</taxon>
        <taxon>Gastropoda</taxon>
        <taxon>Heterobranchia</taxon>
        <taxon>Euthyneura</taxon>
        <taxon>Panpulmonata</taxon>
        <taxon>Sacoglossa</taxon>
        <taxon>Placobranchoidea</taxon>
        <taxon>Plakobranchidae</taxon>
        <taxon>Plakobranchus</taxon>
    </lineage>
</organism>
<gene>
    <name evidence="2" type="ORF">PoB_004251000</name>
</gene>
<evidence type="ECO:0000313" key="2">
    <source>
        <dbReference type="EMBL" id="GFO16005.1"/>
    </source>
</evidence>
<name>A0AAV4BA82_9GAST</name>
<dbReference type="Proteomes" id="UP000735302">
    <property type="component" value="Unassembled WGS sequence"/>
</dbReference>